<evidence type="ECO:0000313" key="3">
    <source>
        <dbReference type="Proteomes" id="UP000317429"/>
    </source>
</evidence>
<dbReference type="EMBL" id="CP036291">
    <property type="protein sequence ID" value="QDU88072.1"/>
    <property type="molecule type" value="Genomic_DNA"/>
</dbReference>
<dbReference type="KEGG" id="pnd:Pla175_14420"/>
<dbReference type="Proteomes" id="UP000317429">
    <property type="component" value="Chromosome"/>
</dbReference>
<dbReference type="SUPFAM" id="SSF54292">
    <property type="entry name" value="2Fe-2S ferredoxin-like"/>
    <property type="match status" value="1"/>
</dbReference>
<dbReference type="InterPro" id="IPR001041">
    <property type="entry name" value="2Fe-2S_ferredoxin-type"/>
</dbReference>
<dbReference type="Gene3D" id="3.10.20.30">
    <property type="match status" value="1"/>
</dbReference>
<dbReference type="InterPro" id="IPR012675">
    <property type="entry name" value="Beta-grasp_dom_sf"/>
</dbReference>
<dbReference type="AlphaFoldDB" id="A0A518D9B9"/>
<proteinExistence type="predicted"/>
<feature type="domain" description="2Fe-2S ferredoxin-type" evidence="1">
    <location>
        <begin position="2"/>
        <end position="104"/>
    </location>
</feature>
<reference evidence="2 3" key="1">
    <citation type="submission" date="2019-02" db="EMBL/GenBank/DDBJ databases">
        <title>Deep-cultivation of Planctomycetes and their phenomic and genomic characterization uncovers novel biology.</title>
        <authorList>
            <person name="Wiegand S."/>
            <person name="Jogler M."/>
            <person name="Boedeker C."/>
            <person name="Pinto D."/>
            <person name="Vollmers J."/>
            <person name="Rivas-Marin E."/>
            <person name="Kohn T."/>
            <person name="Peeters S.H."/>
            <person name="Heuer A."/>
            <person name="Rast P."/>
            <person name="Oberbeckmann S."/>
            <person name="Bunk B."/>
            <person name="Jeske O."/>
            <person name="Meyerdierks A."/>
            <person name="Storesund J.E."/>
            <person name="Kallscheuer N."/>
            <person name="Luecker S."/>
            <person name="Lage O.M."/>
            <person name="Pohl T."/>
            <person name="Merkel B.J."/>
            <person name="Hornburger P."/>
            <person name="Mueller R.-W."/>
            <person name="Bruemmer F."/>
            <person name="Labrenz M."/>
            <person name="Spormann A.M."/>
            <person name="Op den Camp H."/>
            <person name="Overmann J."/>
            <person name="Amann R."/>
            <person name="Jetten M.S.M."/>
            <person name="Mascher T."/>
            <person name="Medema M.H."/>
            <person name="Devos D.P."/>
            <person name="Kaster A.-K."/>
            <person name="Ovreas L."/>
            <person name="Rohde M."/>
            <person name="Galperin M.Y."/>
            <person name="Jogler C."/>
        </authorList>
    </citation>
    <scope>NUCLEOTIDE SEQUENCE [LARGE SCALE GENOMIC DNA]</scope>
    <source>
        <strain evidence="2 3">Pla175</strain>
    </source>
</reference>
<sequence>MPKIHFNNQSIDCAVGANLRKTLLAAGQSPYNGAMKALNCHGFGTCGTCAVRVEGDAAAPTKMEGWRLAMPPHNAKTGGLAAGLRLACQCAVQGDVVVTKMPGLWGQKASQ</sequence>
<gene>
    <name evidence="2" type="ORF">Pla175_14420</name>
</gene>
<dbReference type="RefSeq" id="WP_145282601.1">
    <property type="nucleotide sequence ID" value="NZ_CP036291.1"/>
</dbReference>
<organism evidence="2 3">
    <name type="scientific">Pirellulimonas nuda</name>
    <dbReference type="NCBI Taxonomy" id="2528009"/>
    <lineage>
        <taxon>Bacteria</taxon>
        <taxon>Pseudomonadati</taxon>
        <taxon>Planctomycetota</taxon>
        <taxon>Planctomycetia</taxon>
        <taxon>Pirellulales</taxon>
        <taxon>Lacipirellulaceae</taxon>
        <taxon>Pirellulimonas</taxon>
    </lineage>
</organism>
<accession>A0A518D9B9</accession>
<dbReference type="InterPro" id="IPR036010">
    <property type="entry name" value="2Fe-2S_ferredoxin-like_sf"/>
</dbReference>
<name>A0A518D9B9_9BACT</name>
<dbReference type="GO" id="GO:0051536">
    <property type="term" value="F:iron-sulfur cluster binding"/>
    <property type="evidence" value="ECO:0007669"/>
    <property type="project" value="InterPro"/>
</dbReference>
<dbReference type="OrthoDB" id="9807864at2"/>
<keyword evidence="3" id="KW-1185">Reference proteome</keyword>
<evidence type="ECO:0000259" key="1">
    <source>
        <dbReference type="PROSITE" id="PS51085"/>
    </source>
</evidence>
<protein>
    <submittedName>
        <fullName evidence="2">2Fe-2S iron-sulfur cluster binding domain protein</fullName>
    </submittedName>
</protein>
<evidence type="ECO:0000313" key="2">
    <source>
        <dbReference type="EMBL" id="QDU88072.1"/>
    </source>
</evidence>
<dbReference type="Pfam" id="PF00111">
    <property type="entry name" value="Fer2"/>
    <property type="match status" value="1"/>
</dbReference>
<dbReference type="PROSITE" id="PS51085">
    <property type="entry name" value="2FE2S_FER_2"/>
    <property type="match status" value="1"/>
</dbReference>
<dbReference type="CDD" id="cd00207">
    <property type="entry name" value="fer2"/>
    <property type="match status" value="1"/>
</dbReference>